<comment type="caution">
    <text evidence="1">The sequence shown here is derived from an EMBL/GenBank/DDBJ whole genome shotgun (WGS) entry which is preliminary data.</text>
</comment>
<proteinExistence type="predicted"/>
<keyword evidence="2" id="KW-1185">Reference proteome</keyword>
<dbReference type="Gene3D" id="2.40.70.10">
    <property type="entry name" value="Acid Proteases"/>
    <property type="match status" value="1"/>
</dbReference>
<evidence type="ECO:0000313" key="1">
    <source>
        <dbReference type="EMBL" id="RIB29832.1"/>
    </source>
</evidence>
<dbReference type="Proteomes" id="UP000266673">
    <property type="component" value="Unassembled WGS sequence"/>
</dbReference>
<gene>
    <name evidence="1" type="ORF">C2G38_2154326</name>
</gene>
<evidence type="ECO:0000313" key="2">
    <source>
        <dbReference type="Proteomes" id="UP000266673"/>
    </source>
</evidence>
<name>A0A397W735_9GLOM</name>
<protein>
    <submittedName>
        <fullName evidence="1">Uncharacterized protein</fullName>
    </submittedName>
</protein>
<dbReference type="EMBL" id="QKWP01000028">
    <property type="protein sequence ID" value="RIB29832.1"/>
    <property type="molecule type" value="Genomic_DNA"/>
</dbReference>
<accession>A0A397W735</accession>
<dbReference type="InterPro" id="IPR021109">
    <property type="entry name" value="Peptidase_aspartic_dom_sf"/>
</dbReference>
<reference evidence="1 2" key="1">
    <citation type="submission" date="2018-06" db="EMBL/GenBank/DDBJ databases">
        <title>Comparative genomics reveals the genomic features of Rhizophagus irregularis, R. cerebriforme, R. diaphanum and Gigaspora rosea, and their symbiotic lifestyle signature.</title>
        <authorList>
            <person name="Morin E."/>
            <person name="San Clemente H."/>
            <person name="Chen E.C.H."/>
            <person name="De La Providencia I."/>
            <person name="Hainaut M."/>
            <person name="Kuo A."/>
            <person name="Kohler A."/>
            <person name="Murat C."/>
            <person name="Tang N."/>
            <person name="Roy S."/>
            <person name="Loubradou J."/>
            <person name="Henrissat B."/>
            <person name="Grigoriev I.V."/>
            <person name="Corradi N."/>
            <person name="Roux C."/>
            <person name="Martin F.M."/>
        </authorList>
    </citation>
    <scope>NUCLEOTIDE SEQUENCE [LARGE SCALE GENOMIC DNA]</scope>
    <source>
        <strain evidence="1 2">DAOM 194757</strain>
    </source>
</reference>
<dbReference type="OrthoDB" id="2490253at2759"/>
<organism evidence="1 2">
    <name type="scientific">Gigaspora rosea</name>
    <dbReference type="NCBI Taxonomy" id="44941"/>
    <lineage>
        <taxon>Eukaryota</taxon>
        <taxon>Fungi</taxon>
        <taxon>Fungi incertae sedis</taxon>
        <taxon>Mucoromycota</taxon>
        <taxon>Glomeromycotina</taxon>
        <taxon>Glomeromycetes</taxon>
        <taxon>Diversisporales</taxon>
        <taxon>Gigasporaceae</taxon>
        <taxon>Gigaspora</taxon>
    </lineage>
</organism>
<sequence length="119" mass="13784">MNTDAEEDKDIVDNVEKESSRIGYDDVNETIMDYANKIGLTWKYRNKEISLGHFGSKVIRNILGVNVVVCGIEVKQPFYIIQKLNFDVVLGIAWIARSRCIIQYKDDECYYTIERVIGR</sequence>
<dbReference type="AlphaFoldDB" id="A0A397W735"/>